<feature type="transmembrane region" description="Helical" evidence="1">
    <location>
        <begin position="20"/>
        <end position="37"/>
    </location>
</feature>
<keyword evidence="1" id="KW-0812">Transmembrane</keyword>
<gene>
    <name evidence="2" type="ORF">SAMN04487977_101503</name>
</gene>
<dbReference type="Proteomes" id="UP000182360">
    <property type="component" value="Unassembled WGS sequence"/>
</dbReference>
<keyword evidence="1" id="KW-1133">Transmembrane helix</keyword>
<protein>
    <submittedName>
        <fullName evidence="2">Uncharacterized protein</fullName>
    </submittedName>
</protein>
<feature type="transmembrane region" description="Helical" evidence="1">
    <location>
        <begin position="43"/>
        <end position="62"/>
    </location>
</feature>
<keyword evidence="1" id="KW-0472">Membrane</keyword>
<organism evidence="2 3">
    <name type="scientific">Treponema bryantii</name>
    <dbReference type="NCBI Taxonomy" id="163"/>
    <lineage>
        <taxon>Bacteria</taxon>
        <taxon>Pseudomonadati</taxon>
        <taxon>Spirochaetota</taxon>
        <taxon>Spirochaetia</taxon>
        <taxon>Spirochaetales</taxon>
        <taxon>Treponemataceae</taxon>
        <taxon>Treponema</taxon>
    </lineage>
</organism>
<dbReference type="AlphaFoldDB" id="A0A1H9AX02"/>
<evidence type="ECO:0000313" key="3">
    <source>
        <dbReference type="Proteomes" id="UP000182360"/>
    </source>
</evidence>
<dbReference type="RefSeq" id="WP_074640590.1">
    <property type="nucleotide sequence ID" value="NZ_FOFU01000001.1"/>
</dbReference>
<evidence type="ECO:0000256" key="1">
    <source>
        <dbReference type="SAM" id="Phobius"/>
    </source>
</evidence>
<sequence>MFKWLRNRIELLKNDKQLALIMLLHIVLIGLHVYEWKVGDIEYYWYLRAGGCGLIALFIFLFGRKGLAWSLVIFACTLVYINNFYNYATIFFMLVAMGADPKLRKVAPWIYLVNVFVAYTMKRLGITPFAIHLIYCVMFYTKMNYVFAIHKPEKLNLTDSERQILDLKLQGKMQKEIDLYSPQTITAKMKSARERNLCETTEELMAKYAKEKESE</sequence>
<feature type="transmembrane region" description="Helical" evidence="1">
    <location>
        <begin position="69"/>
        <end position="97"/>
    </location>
</feature>
<accession>A0A1H9AX02</accession>
<dbReference type="EMBL" id="FOFU01000001">
    <property type="protein sequence ID" value="SEP81332.1"/>
    <property type="molecule type" value="Genomic_DNA"/>
</dbReference>
<evidence type="ECO:0000313" key="2">
    <source>
        <dbReference type="EMBL" id="SEP81332.1"/>
    </source>
</evidence>
<reference evidence="2 3" key="1">
    <citation type="submission" date="2016-10" db="EMBL/GenBank/DDBJ databases">
        <authorList>
            <person name="de Groot N.N."/>
        </authorList>
    </citation>
    <scope>NUCLEOTIDE SEQUENCE [LARGE SCALE GENOMIC DNA]</scope>
    <source>
        <strain evidence="2 3">B25</strain>
    </source>
</reference>
<proteinExistence type="predicted"/>
<name>A0A1H9AX02_9SPIR</name>
<keyword evidence="3" id="KW-1185">Reference proteome</keyword>